<protein>
    <recommendedName>
        <fullName evidence="2">DUF2726 domain-containing protein</fullName>
    </recommendedName>
</protein>
<name>A0A158C9F5_9BURK</name>
<sequence>MQSHIAPVVVIALLVGIVAVIARKVAAKPRYRAIPLLTANEREFFERLRRALPEALIFPQVAMSAIIQPISSGKQRTIDFRRISQKRVDYAVYDRQLALVAVVELDDRTHDAARDAVRDAYLASAGIRTVRFQSKAKPDEIGIRAALFPSETRIQAVQAAERSPLFSQV</sequence>
<feature type="domain" description="DUF2726" evidence="2">
    <location>
        <begin position="35"/>
        <end position="145"/>
    </location>
</feature>
<keyword evidence="1" id="KW-1133">Transmembrane helix</keyword>
<proteinExistence type="predicted"/>
<dbReference type="AlphaFoldDB" id="A0A158C9F5"/>
<dbReference type="STRING" id="1777137.AWB76_05271"/>
<dbReference type="InterPro" id="IPR024402">
    <property type="entry name" value="DUF2726"/>
</dbReference>
<accession>A0A158C9F5</accession>
<keyword evidence="1" id="KW-0472">Membrane</keyword>
<dbReference type="OrthoDB" id="6882268at2"/>
<keyword evidence="1" id="KW-0812">Transmembrane</keyword>
<evidence type="ECO:0000256" key="1">
    <source>
        <dbReference type="SAM" id="Phobius"/>
    </source>
</evidence>
<evidence type="ECO:0000313" key="4">
    <source>
        <dbReference type="Proteomes" id="UP000054624"/>
    </source>
</evidence>
<evidence type="ECO:0000313" key="3">
    <source>
        <dbReference type="EMBL" id="SAK78929.1"/>
    </source>
</evidence>
<feature type="transmembrane region" description="Helical" evidence="1">
    <location>
        <begin position="6"/>
        <end position="22"/>
    </location>
</feature>
<dbReference type="Pfam" id="PF10881">
    <property type="entry name" value="DUF2726"/>
    <property type="match status" value="1"/>
</dbReference>
<evidence type="ECO:0000259" key="2">
    <source>
        <dbReference type="Pfam" id="PF10881"/>
    </source>
</evidence>
<dbReference type="EMBL" id="FCOI02000021">
    <property type="protein sequence ID" value="SAK78929.1"/>
    <property type="molecule type" value="Genomic_DNA"/>
</dbReference>
<reference evidence="4" key="1">
    <citation type="submission" date="2016-01" db="EMBL/GenBank/DDBJ databases">
        <authorList>
            <person name="Peeters Charlotte."/>
        </authorList>
    </citation>
    <scope>NUCLEOTIDE SEQUENCE [LARGE SCALE GENOMIC DNA]</scope>
</reference>
<keyword evidence="4" id="KW-1185">Reference proteome</keyword>
<gene>
    <name evidence="3" type="ORF">AWB76_05271</name>
</gene>
<dbReference type="RefSeq" id="WP_061136742.1">
    <property type="nucleotide sequence ID" value="NZ_FCOI02000021.1"/>
</dbReference>
<organism evidence="3 4">
    <name type="scientific">Caballeronia temeraria</name>
    <dbReference type="NCBI Taxonomy" id="1777137"/>
    <lineage>
        <taxon>Bacteria</taxon>
        <taxon>Pseudomonadati</taxon>
        <taxon>Pseudomonadota</taxon>
        <taxon>Betaproteobacteria</taxon>
        <taxon>Burkholderiales</taxon>
        <taxon>Burkholderiaceae</taxon>
        <taxon>Caballeronia</taxon>
    </lineage>
</organism>
<dbReference type="Proteomes" id="UP000054624">
    <property type="component" value="Unassembled WGS sequence"/>
</dbReference>